<name>A0A5K3ER02_MESCO</name>
<evidence type="ECO:0000313" key="1">
    <source>
        <dbReference type="WBParaSite" id="MCU_002049-RA"/>
    </source>
</evidence>
<accession>A0A5K3ER02</accession>
<protein>
    <submittedName>
        <fullName evidence="1">Secreted protein</fullName>
    </submittedName>
</protein>
<dbReference type="AlphaFoldDB" id="A0A5K3ER02"/>
<reference evidence="1" key="1">
    <citation type="submission" date="2019-11" db="UniProtKB">
        <authorList>
            <consortium name="WormBaseParasite"/>
        </authorList>
    </citation>
    <scope>IDENTIFICATION</scope>
</reference>
<dbReference type="WBParaSite" id="MCU_002049-RA">
    <property type="protein sequence ID" value="MCU_002049-RA"/>
    <property type="gene ID" value="MCU_002049"/>
</dbReference>
<proteinExistence type="predicted"/>
<sequence length="91" mass="9997">LLTNHKPEPHVERRPSESTTLATLLIIFCSPFATGTKRDKGLAEASAVQYVCALVRCYTSTPLKYWAEGIDLVEHWASPPTPVDGPFQSSP</sequence>
<organism evidence="1">
    <name type="scientific">Mesocestoides corti</name>
    <name type="common">Flatworm</name>
    <dbReference type="NCBI Taxonomy" id="53468"/>
    <lineage>
        <taxon>Eukaryota</taxon>
        <taxon>Metazoa</taxon>
        <taxon>Spiralia</taxon>
        <taxon>Lophotrochozoa</taxon>
        <taxon>Platyhelminthes</taxon>
        <taxon>Cestoda</taxon>
        <taxon>Eucestoda</taxon>
        <taxon>Cyclophyllidea</taxon>
        <taxon>Mesocestoididae</taxon>
        <taxon>Mesocestoides</taxon>
    </lineage>
</organism>